<dbReference type="AlphaFoldDB" id="A0A194SAT5"/>
<feature type="chain" id="PRO_5008265587" evidence="2">
    <location>
        <begin position="24"/>
        <end position="435"/>
    </location>
</feature>
<reference evidence="3 4" key="1">
    <citation type="journal article" date="2015" name="Front. Microbiol.">
        <title>Genome sequence of the plant growth promoting endophytic yeast Rhodotorula graminis WP1.</title>
        <authorList>
            <person name="Firrincieli A."/>
            <person name="Otillar R."/>
            <person name="Salamov A."/>
            <person name="Schmutz J."/>
            <person name="Khan Z."/>
            <person name="Redman R.S."/>
            <person name="Fleck N.D."/>
            <person name="Lindquist E."/>
            <person name="Grigoriev I.V."/>
            <person name="Doty S.L."/>
        </authorList>
    </citation>
    <scope>NUCLEOTIDE SEQUENCE [LARGE SCALE GENOMIC DNA]</scope>
    <source>
        <strain evidence="3 4">WP1</strain>
    </source>
</reference>
<evidence type="ECO:0000256" key="1">
    <source>
        <dbReference type="SAM" id="MobiDB-lite"/>
    </source>
</evidence>
<gene>
    <name evidence="3" type="ORF">RHOBADRAFT_51635</name>
</gene>
<accession>A0A194SAT5</accession>
<feature type="region of interest" description="Disordered" evidence="1">
    <location>
        <begin position="336"/>
        <end position="419"/>
    </location>
</feature>
<evidence type="ECO:0000256" key="2">
    <source>
        <dbReference type="SAM" id="SignalP"/>
    </source>
</evidence>
<feature type="region of interest" description="Disordered" evidence="1">
    <location>
        <begin position="249"/>
        <end position="294"/>
    </location>
</feature>
<feature type="signal peptide" evidence="2">
    <location>
        <begin position="1"/>
        <end position="23"/>
    </location>
</feature>
<dbReference type="Proteomes" id="UP000053890">
    <property type="component" value="Unassembled WGS sequence"/>
</dbReference>
<feature type="region of interest" description="Disordered" evidence="1">
    <location>
        <begin position="20"/>
        <end position="88"/>
    </location>
</feature>
<feature type="compositionally biased region" description="Polar residues" evidence="1">
    <location>
        <begin position="388"/>
        <end position="402"/>
    </location>
</feature>
<proteinExistence type="predicted"/>
<dbReference type="GeneID" id="28976387"/>
<dbReference type="RefSeq" id="XP_018273882.1">
    <property type="nucleotide sequence ID" value="XM_018415939.1"/>
</dbReference>
<protein>
    <submittedName>
        <fullName evidence="3">Uncharacterized protein</fullName>
    </submittedName>
</protein>
<dbReference type="OrthoDB" id="2525594at2759"/>
<feature type="compositionally biased region" description="Low complexity" evidence="1">
    <location>
        <begin position="49"/>
        <end position="61"/>
    </location>
</feature>
<keyword evidence="4" id="KW-1185">Reference proteome</keyword>
<sequence length="435" mass="46260">MGSPLSPLAMLPALAFFLSPTSSTRTTPSRSSGSSFFARDNPGPPPPSASTTARRASGQHQQHQHDHQQQLELDRRPRHPQAPHPPAAALDLHLSTNCTACGEPVAVEVPRWILAAMEGAQQQRQHLLSGPAYREDRGRAAPSSSAVEWRERVVAGAVGAAQAVKASPLPGLILAFLRTLFAFLLYLDERFSIHQRVAVALGMFLEGLVEIEREVGVMRGAGEALSIGWEATVKGIIAFAKAGAADAPAQYGTSERTRNESHTPRASSPIGVRPYQDSNFPSSDSPSHLPSYETTEGDFRYYDSVSTTRIPSPVLGPSRALHRNFVSSPSLQSAYLSSLSPSASPHLAASTSPSSDAFPMTPSDALLSPFDPASQAHSGVRPRMVRQRSATGPDQVTPSHDATMQVPPPSPSSGATRGGWAGKAVLGLAERMKVL</sequence>
<dbReference type="OMA" id="RTRNESH"/>
<dbReference type="STRING" id="578459.A0A194SAT5"/>
<feature type="compositionally biased region" description="Basic and acidic residues" evidence="1">
    <location>
        <begin position="63"/>
        <end position="75"/>
    </location>
</feature>
<dbReference type="EMBL" id="KQ474074">
    <property type="protein sequence ID" value="KPV77833.1"/>
    <property type="molecule type" value="Genomic_DNA"/>
</dbReference>
<evidence type="ECO:0000313" key="4">
    <source>
        <dbReference type="Proteomes" id="UP000053890"/>
    </source>
</evidence>
<evidence type="ECO:0000313" key="3">
    <source>
        <dbReference type="EMBL" id="KPV77833.1"/>
    </source>
</evidence>
<keyword evidence="2" id="KW-0732">Signal</keyword>
<feature type="compositionally biased region" description="Low complexity" evidence="1">
    <location>
        <begin position="20"/>
        <end position="35"/>
    </location>
</feature>
<feature type="compositionally biased region" description="Low complexity" evidence="1">
    <location>
        <begin position="336"/>
        <end position="355"/>
    </location>
</feature>
<organism evidence="3 4">
    <name type="scientific">Rhodotorula graminis (strain WP1)</name>
    <dbReference type="NCBI Taxonomy" id="578459"/>
    <lineage>
        <taxon>Eukaryota</taxon>
        <taxon>Fungi</taxon>
        <taxon>Dikarya</taxon>
        <taxon>Basidiomycota</taxon>
        <taxon>Pucciniomycotina</taxon>
        <taxon>Microbotryomycetes</taxon>
        <taxon>Sporidiobolales</taxon>
        <taxon>Sporidiobolaceae</taxon>
        <taxon>Rhodotorula</taxon>
    </lineage>
</organism>
<name>A0A194SAT5_RHOGW</name>
<feature type="compositionally biased region" description="Polar residues" evidence="1">
    <location>
        <begin position="276"/>
        <end position="294"/>
    </location>
</feature>